<dbReference type="InterPro" id="IPR040442">
    <property type="entry name" value="Pyrv_kinase-like_dom_sf"/>
</dbReference>
<dbReference type="AlphaFoldDB" id="A0A6J6D825"/>
<evidence type="ECO:0000256" key="4">
    <source>
        <dbReference type="ARBA" id="ARBA00022679"/>
    </source>
</evidence>
<dbReference type="NCBIfam" id="NF001452">
    <property type="entry name" value="PRK00311.1"/>
    <property type="match status" value="1"/>
</dbReference>
<dbReference type="InterPro" id="IPR003700">
    <property type="entry name" value="Pantoate_hydroxy_MeTrfase"/>
</dbReference>
<dbReference type="PANTHER" id="PTHR20881:SF0">
    <property type="entry name" value="3-METHYL-2-OXOBUTANOATE HYDROXYMETHYLTRANSFERASE"/>
    <property type="match status" value="1"/>
</dbReference>
<proteinExistence type="inferred from homology"/>
<dbReference type="HAMAP" id="MF_00156">
    <property type="entry name" value="PanB"/>
    <property type="match status" value="1"/>
</dbReference>
<dbReference type="Gene3D" id="3.20.20.60">
    <property type="entry name" value="Phosphoenolpyruvate-binding domains"/>
    <property type="match status" value="1"/>
</dbReference>
<dbReference type="GO" id="GO:0005737">
    <property type="term" value="C:cytoplasm"/>
    <property type="evidence" value="ECO:0007669"/>
    <property type="project" value="TreeGrafter"/>
</dbReference>
<comment type="pathway">
    <text evidence="1">Cofactor biosynthesis; (R)-pantothenate biosynthesis; (R)-pantoate from 3-methyl-2-oxobutanoate: step 1/2.</text>
</comment>
<protein>
    <recommendedName>
        <fullName evidence="3">3-methyl-2-oxobutanoate hydroxymethyltransferase</fullName>
        <ecNumber evidence="3">2.1.2.11</ecNumber>
    </recommendedName>
</protein>
<evidence type="ECO:0000256" key="2">
    <source>
        <dbReference type="ARBA" id="ARBA00008676"/>
    </source>
</evidence>
<name>A0A6J6D825_9ZZZZ</name>
<dbReference type="EC" id="2.1.2.11" evidence="3"/>
<organism evidence="5">
    <name type="scientific">freshwater metagenome</name>
    <dbReference type="NCBI Taxonomy" id="449393"/>
    <lineage>
        <taxon>unclassified sequences</taxon>
        <taxon>metagenomes</taxon>
        <taxon>ecological metagenomes</taxon>
    </lineage>
</organism>
<evidence type="ECO:0000256" key="1">
    <source>
        <dbReference type="ARBA" id="ARBA00005033"/>
    </source>
</evidence>
<dbReference type="PIRSF" id="PIRSF000388">
    <property type="entry name" value="Pantoate_hydroxy_MeTrfase"/>
    <property type="match status" value="1"/>
</dbReference>
<accession>A0A6J6D825</accession>
<reference evidence="5" key="1">
    <citation type="submission" date="2020-05" db="EMBL/GenBank/DDBJ databases">
        <authorList>
            <person name="Chiriac C."/>
            <person name="Salcher M."/>
            <person name="Ghai R."/>
            <person name="Kavagutti S V."/>
        </authorList>
    </citation>
    <scope>NUCLEOTIDE SEQUENCE</scope>
</reference>
<dbReference type="InterPro" id="IPR015813">
    <property type="entry name" value="Pyrv/PenolPyrv_kinase-like_dom"/>
</dbReference>
<dbReference type="SUPFAM" id="SSF51621">
    <property type="entry name" value="Phosphoenolpyruvate/pyruvate domain"/>
    <property type="match status" value="1"/>
</dbReference>
<dbReference type="Pfam" id="PF02548">
    <property type="entry name" value="Pantoate_transf"/>
    <property type="match status" value="1"/>
</dbReference>
<dbReference type="GO" id="GO:0000287">
    <property type="term" value="F:magnesium ion binding"/>
    <property type="evidence" value="ECO:0007669"/>
    <property type="project" value="TreeGrafter"/>
</dbReference>
<dbReference type="CDD" id="cd06557">
    <property type="entry name" value="KPHMT-like"/>
    <property type="match status" value="1"/>
</dbReference>
<dbReference type="NCBIfam" id="TIGR00222">
    <property type="entry name" value="panB"/>
    <property type="match status" value="1"/>
</dbReference>
<dbReference type="GO" id="GO:0015940">
    <property type="term" value="P:pantothenate biosynthetic process"/>
    <property type="evidence" value="ECO:0007669"/>
    <property type="project" value="InterPro"/>
</dbReference>
<dbReference type="PANTHER" id="PTHR20881">
    <property type="entry name" value="3-METHYL-2-OXOBUTANOATE HYDROXYMETHYLTRANSFERASE"/>
    <property type="match status" value="1"/>
</dbReference>
<evidence type="ECO:0000256" key="3">
    <source>
        <dbReference type="ARBA" id="ARBA00012618"/>
    </source>
</evidence>
<dbReference type="GO" id="GO:0003864">
    <property type="term" value="F:3-methyl-2-oxobutanoate hydroxymethyltransferase activity"/>
    <property type="evidence" value="ECO:0007669"/>
    <property type="project" value="UniProtKB-EC"/>
</dbReference>
<dbReference type="EMBL" id="CAEZTH010000024">
    <property type="protein sequence ID" value="CAB4559484.1"/>
    <property type="molecule type" value="Genomic_DNA"/>
</dbReference>
<gene>
    <name evidence="5" type="ORF">UFOPK1639_00334</name>
</gene>
<comment type="similarity">
    <text evidence="2">Belongs to the PanB family.</text>
</comment>
<evidence type="ECO:0000313" key="5">
    <source>
        <dbReference type="EMBL" id="CAB4559484.1"/>
    </source>
</evidence>
<sequence length="269" mass="28174">MASEIKKVRTSSLADLKASGTKFSCLTSYDATTAEIFDQAGIEVILVGDSAGNTVLGHDSTLEVTVDEMISFGKGVSSAAKRALVVIDMPFGSYEVSPTQALENAILMMKRSGSEAVKLEGGSDRAPQVKAIVAAGIPVMGHLGFTPQSVHALGGFKVQGRGEHAAALEKNALALQEAGVFAIVLEMVPAELAKELSQKLLVPTIGIGAGNGTDGQILVWQDFAGLSSGTRKFVKQYTNLRSDLAKAASNYRAEVISGEFPGKQHSFDS</sequence>
<dbReference type="FunFam" id="3.20.20.60:FF:000003">
    <property type="entry name" value="3-methyl-2-oxobutanoate hydroxymethyltransferase"/>
    <property type="match status" value="1"/>
</dbReference>
<keyword evidence="4" id="KW-0808">Transferase</keyword>